<dbReference type="InterPro" id="IPR004701">
    <property type="entry name" value="PTS_EIIA_man-typ"/>
</dbReference>
<dbReference type="CDD" id="cd00006">
    <property type="entry name" value="PTS_IIA_man"/>
    <property type="match status" value="1"/>
</dbReference>
<dbReference type="Pfam" id="PF03610">
    <property type="entry name" value="EIIA-man"/>
    <property type="match status" value="1"/>
</dbReference>
<evidence type="ECO:0000256" key="7">
    <source>
        <dbReference type="ARBA" id="ARBA00022777"/>
    </source>
</evidence>
<dbReference type="PANTHER" id="PTHR33799:SF1">
    <property type="entry name" value="PTS SYSTEM MANNOSE-SPECIFIC EIIAB COMPONENT-RELATED"/>
    <property type="match status" value="1"/>
</dbReference>
<dbReference type="AlphaFoldDB" id="A0A8G2CIF0"/>
<gene>
    <name evidence="9" type="ORF">SAMN05421828_10336</name>
</gene>
<dbReference type="SUPFAM" id="SSF53062">
    <property type="entry name" value="PTS system fructose IIA component-like"/>
    <property type="match status" value="1"/>
</dbReference>
<dbReference type="OrthoDB" id="9794368at2"/>
<name>A0A8G2CIF0_ACIRU</name>
<dbReference type="RefSeq" id="WP_029311562.1">
    <property type="nucleotide sequence ID" value="NZ_DAOMCH010000002.1"/>
</dbReference>
<dbReference type="PROSITE" id="PS51096">
    <property type="entry name" value="PTS_EIIA_TYPE_4"/>
    <property type="match status" value="1"/>
</dbReference>
<evidence type="ECO:0000256" key="1">
    <source>
        <dbReference type="ARBA" id="ARBA00004496"/>
    </source>
</evidence>
<keyword evidence="5" id="KW-0808">Transferase</keyword>
<evidence type="ECO:0000256" key="3">
    <source>
        <dbReference type="ARBA" id="ARBA00022490"/>
    </source>
</evidence>
<keyword evidence="10" id="KW-1185">Reference proteome</keyword>
<dbReference type="PANTHER" id="PTHR33799">
    <property type="entry name" value="PTS PERMEASE-RELATED-RELATED"/>
    <property type="match status" value="1"/>
</dbReference>
<accession>A0A8G2CIF0</accession>
<keyword evidence="4" id="KW-0762">Sugar transport</keyword>
<keyword evidence="7" id="KW-0418">Kinase</keyword>
<comment type="subcellular location">
    <subcellularLocation>
        <location evidence="1">Cytoplasm</location>
    </subcellularLocation>
</comment>
<dbReference type="GO" id="GO:0005737">
    <property type="term" value="C:cytoplasm"/>
    <property type="evidence" value="ECO:0007669"/>
    <property type="project" value="UniProtKB-SubCell"/>
</dbReference>
<dbReference type="GO" id="GO:0016020">
    <property type="term" value="C:membrane"/>
    <property type="evidence" value="ECO:0007669"/>
    <property type="project" value="InterPro"/>
</dbReference>
<feature type="domain" description="PTS EIIA type-4" evidence="8">
    <location>
        <begin position="1"/>
        <end position="123"/>
    </location>
</feature>
<dbReference type="Proteomes" id="UP000186308">
    <property type="component" value="Unassembled WGS sequence"/>
</dbReference>
<protein>
    <submittedName>
        <fullName evidence="9">PTS system, mannose-specific IIA component</fullName>
    </submittedName>
</protein>
<reference evidence="9 10" key="1">
    <citation type="submission" date="2017-01" db="EMBL/GenBank/DDBJ databases">
        <authorList>
            <person name="Varghese N."/>
            <person name="Submissions S."/>
        </authorList>
    </citation>
    <scope>NUCLEOTIDE SEQUENCE [LARGE SCALE GENOMIC DNA]</scope>
    <source>
        <strain evidence="9 10">ATCC 35905</strain>
    </source>
</reference>
<keyword evidence="6" id="KW-0598">Phosphotransferase system</keyword>
<sequence>MIGLVLVSHGNLGVALRDAMEHVVGPQRNVATVSVEADADIETQRIEIAAKVAEVDTGDGVVVLTDMFGGTPCNLSMSMLDRSHVEVIAGVNLPMLVKLAKIRGTHTLTDAVHIAEAAGRKYIACGSEVVHTISPRRACG</sequence>
<dbReference type="GO" id="GO:0009401">
    <property type="term" value="P:phosphoenolpyruvate-dependent sugar phosphotransferase system"/>
    <property type="evidence" value="ECO:0007669"/>
    <property type="project" value="UniProtKB-KW"/>
</dbReference>
<dbReference type="InterPro" id="IPR036662">
    <property type="entry name" value="PTS_EIIA_man-typ_sf"/>
</dbReference>
<organism evidence="9 10">
    <name type="scientific">Acidiphilium rubrum</name>
    <dbReference type="NCBI Taxonomy" id="526"/>
    <lineage>
        <taxon>Bacteria</taxon>
        <taxon>Pseudomonadati</taxon>
        <taxon>Pseudomonadota</taxon>
        <taxon>Alphaproteobacteria</taxon>
        <taxon>Acetobacterales</taxon>
        <taxon>Acidocellaceae</taxon>
        <taxon>Acidiphilium</taxon>
    </lineage>
</organism>
<dbReference type="Gene3D" id="3.40.50.510">
    <property type="entry name" value="Phosphotransferase system, mannose-type IIA component"/>
    <property type="match status" value="1"/>
</dbReference>
<dbReference type="InterPro" id="IPR051471">
    <property type="entry name" value="Bacterial_PTS_sugar_comp"/>
</dbReference>
<evidence type="ECO:0000256" key="5">
    <source>
        <dbReference type="ARBA" id="ARBA00022679"/>
    </source>
</evidence>
<evidence type="ECO:0000256" key="4">
    <source>
        <dbReference type="ARBA" id="ARBA00022597"/>
    </source>
</evidence>
<comment type="caution">
    <text evidence="9">The sequence shown here is derived from an EMBL/GenBank/DDBJ whole genome shotgun (WGS) entry which is preliminary data.</text>
</comment>
<proteinExistence type="predicted"/>
<evidence type="ECO:0000313" key="10">
    <source>
        <dbReference type="Proteomes" id="UP000186308"/>
    </source>
</evidence>
<evidence type="ECO:0000313" key="9">
    <source>
        <dbReference type="EMBL" id="SIQ27190.1"/>
    </source>
</evidence>
<dbReference type="GO" id="GO:0016301">
    <property type="term" value="F:kinase activity"/>
    <property type="evidence" value="ECO:0007669"/>
    <property type="project" value="UniProtKB-KW"/>
</dbReference>
<dbReference type="EMBL" id="FTNE01000003">
    <property type="protein sequence ID" value="SIQ27190.1"/>
    <property type="molecule type" value="Genomic_DNA"/>
</dbReference>
<evidence type="ECO:0000256" key="6">
    <source>
        <dbReference type="ARBA" id="ARBA00022683"/>
    </source>
</evidence>
<keyword evidence="3" id="KW-0963">Cytoplasm</keyword>
<evidence type="ECO:0000259" key="8">
    <source>
        <dbReference type="PROSITE" id="PS51096"/>
    </source>
</evidence>
<dbReference type="InterPro" id="IPR033887">
    <property type="entry name" value="PTS_IIA_man"/>
</dbReference>
<keyword evidence="2" id="KW-0813">Transport</keyword>
<evidence type="ECO:0000256" key="2">
    <source>
        <dbReference type="ARBA" id="ARBA00022448"/>
    </source>
</evidence>